<dbReference type="EMBL" id="JAQGEF010000036">
    <property type="protein sequence ID" value="MDA3616616.1"/>
    <property type="molecule type" value="Genomic_DNA"/>
</dbReference>
<dbReference type="PROSITE" id="PS50846">
    <property type="entry name" value="HMA_2"/>
    <property type="match status" value="1"/>
</dbReference>
<dbReference type="Gene3D" id="3.30.70.100">
    <property type="match status" value="1"/>
</dbReference>
<gene>
    <name evidence="2" type="ORF">O3P16_17520</name>
</gene>
<proteinExistence type="predicted"/>
<dbReference type="CDD" id="cd00371">
    <property type="entry name" value="HMA"/>
    <property type="match status" value="1"/>
</dbReference>
<dbReference type="RefSeq" id="WP_407032946.1">
    <property type="nucleotide sequence ID" value="NZ_JAQGEF010000036.1"/>
</dbReference>
<dbReference type="Proteomes" id="UP001210231">
    <property type="component" value="Unassembled WGS sequence"/>
</dbReference>
<evidence type="ECO:0000313" key="3">
    <source>
        <dbReference type="Proteomes" id="UP001210231"/>
    </source>
</evidence>
<evidence type="ECO:0000313" key="2">
    <source>
        <dbReference type="EMBL" id="MDA3616616.1"/>
    </source>
</evidence>
<reference evidence="2 3" key="1">
    <citation type="submission" date="2022-12" db="EMBL/GenBank/DDBJ databases">
        <title>Chitinophagaceae gen. sp. nov., a new member of the family Chitinophagaceae, isolated from soil in a chemical factory.</title>
        <authorList>
            <person name="Ke Z."/>
        </authorList>
    </citation>
    <scope>NUCLEOTIDE SEQUENCE [LARGE SCALE GENOMIC DNA]</scope>
    <source>
        <strain evidence="2 3">LY-5</strain>
    </source>
</reference>
<accession>A0ABT4UP50</accession>
<dbReference type="InterPro" id="IPR006121">
    <property type="entry name" value="HMA_dom"/>
</dbReference>
<feature type="domain" description="HMA" evidence="1">
    <location>
        <begin position="3"/>
        <end position="66"/>
    </location>
</feature>
<dbReference type="InterPro" id="IPR036163">
    <property type="entry name" value="HMA_dom_sf"/>
</dbReference>
<sequence>MMKQTAISITDMQSAHCQMRVNNAVKEIQGAKIENVEAGKLTVSFTSESVKNEIIEAIEKAGYTVDKRNDQ</sequence>
<protein>
    <submittedName>
        <fullName evidence="2">Heavy-metal-associated domain-containing protein</fullName>
    </submittedName>
</protein>
<comment type="caution">
    <text evidence="2">The sequence shown here is derived from an EMBL/GenBank/DDBJ whole genome shotgun (WGS) entry which is preliminary data.</text>
</comment>
<evidence type="ECO:0000259" key="1">
    <source>
        <dbReference type="PROSITE" id="PS50846"/>
    </source>
</evidence>
<organism evidence="2 3">
    <name type="scientific">Polluticaenibacter yanchengensis</name>
    <dbReference type="NCBI Taxonomy" id="3014562"/>
    <lineage>
        <taxon>Bacteria</taxon>
        <taxon>Pseudomonadati</taxon>
        <taxon>Bacteroidota</taxon>
        <taxon>Chitinophagia</taxon>
        <taxon>Chitinophagales</taxon>
        <taxon>Chitinophagaceae</taxon>
        <taxon>Polluticaenibacter</taxon>
    </lineage>
</organism>
<keyword evidence="3" id="KW-1185">Reference proteome</keyword>
<name>A0ABT4UP50_9BACT</name>
<dbReference type="Pfam" id="PF00403">
    <property type="entry name" value="HMA"/>
    <property type="match status" value="1"/>
</dbReference>
<dbReference type="SUPFAM" id="SSF55008">
    <property type="entry name" value="HMA, heavy metal-associated domain"/>
    <property type="match status" value="1"/>
</dbReference>